<comment type="caution">
    <text evidence="1">The sequence shown here is derived from an EMBL/GenBank/DDBJ whole genome shotgun (WGS) entry which is preliminary data.</text>
</comment>
<protein>
    <submittedName>
        <fullName evidence="1">Uncharacterized protein</fullName>
    </submittedName>
</protein>
<dbReference type="Proteomes" id="UP001152300">
    <property type="component" value="Unassembled WGS sequence"/>
</dbReference>
<gene>
    <name evidence="1" type="ORF">OCU04_009478</name>
</gene>
<organism evidence="1 2">
    <name type="scientific">Sclerotinia nivalis</name>
    <dbReference type="NCBI Taxonomy" id="352851"/>
    <lineage>
        <taxon>Eukaryota</taxon>
        <taxon>Fungi</taxon>
        <taxon>Dikarya</taxon>
        <taxon>Ascomycota</taxon>
        <taxon>Pezizomycotina</taxon>
        <taxon>Leotiomycetes</taxon>
        <taxon>Helotiales</taxon>
        <taxon>Sclerotiniaceae</taxon>
        <taxon>Sclerotinia</taxon>
    </lineage>
</organism>
<keyword evidence="2" id="KW-1185">Reference proteome</keyword>
<evidence type="ECO:0000313" key="1">
    <source>
        <dbReference type="EMBL" id="KAJ8061677.1"/>
    </source>
</evidence>
<dbReference type="OrthoDB" id="3524430at2759"/>
<proteinExistence type="predicted"/>
<dbReference type="EMBL" id="JAPEIS010000011">
    <property type="protein sequence ID" value="KAJ8061677.1"/>
    <property type="molecule type" value="Genomic_DNA"/>
</dbReference>
<accession>A0A9X0AF45</accession>
<reference evidence="1" key="1">
    <citation type="submission" date="2022-11" db="EMBL/GenBank/DDBJ databases">
        <title>Genome Resource of Sclerotinia nivalis Strain SnTB1, a Plant Pathogen Isolated from American Ginseng.</title>
        <authorList>
            <person name="Fan S."/>
        </authorList>
    </citation>
    <scope>NUCLEOTIDE SEQUENCE</scope>
    <source>
        <strain evidence="1">SnTB1</strain>
    </source>
</reference>
<name>A0A9X0AF45_9HELO</name>
<evidence type="ECO:0000313" key="2">
    <source>
        <dbReference type="Proteomes" id="UP001152300"/>
    </source>
</evidence>
<sequence>MNWTVGTITTFTCGHHYFANLVWEGLEGGTKEERRCVAGPNTTWIKLNTECPGCQGNDLDHDQVVISQPPSPLLDAPDNLDDRRGTVTEFRCGHQIFFTRHEGELPVFRMDKPGFLLVQSPDNCPSCPNGEQFEDEFEGFEEDFTSALSQSPTFPTESSIVTRLSQRQDDESPSMRTSQPCQRCGLSIERSVDTRLDPDQGMNLETARDREQQHEMIHMPLSPVFDLPKGKESKREKAKAIGKSIWVSIKRKV</sequence>
<dbReference type="AlphaFoldDB" id="A0A9X0AF45"/>